<evidence type="ECO:0000256" key="1">
    <source>
        <dbReference type="SAM" id="MobiDB-lite"/>
    </source>
</evidence>
<sequence length="116" mass="12065">MLDTGVFMESKNAWLQICFEASSLSSAVDVTKERCSHILSVEAECGRVLPSIGGFRKLAGGNCGFPSSKGAGNGVGGGRDKQGDQSAISLKKHRGSIESEINTASGYLQTVVTLLG</sequence>
<organism evidence="2 3">
    <name type="scientific">Araneus ventricosus</name>
    <name type="common">Orbweaver spider</name>
    <name type="synonym">Epeira ventricosa</name>
    <dbReference type="NCBI Taxonomy" id="182803"/>
    <lineage>
        <taxon>Eukaryota</taxon>
        <taxon>Metazoa</taxon>
        <taxon>Ecdysozoa</taxon>
        <taxon>Arthropoda</taxon>
        <taxon>Chelicerata</taxon>
        <taxon>Arachnida</taxon>
        <taxon>Araneae</taxon>
        <taxon>Araneomorphae</taxon>
        <taxon>Entelegynae</taxon>
        <taxon>Araneoidea</taxon>
        <taxon>Araneidae</taxon>
        <taxon>Araneus</taxon>
    </lineage>
</organism>
<name>A0A4Y2NGW3_ARAVE</name>
<dbReference type="Proteomes" id="UP000499080">
    <property type="component" value="Unassembled WGS sequence"/>
</dbReference>
<evidence type="ECO:0000313" key="2">
    <source>
        <dbReference type="EMBL" id="GBN37317.1"/>
    </source>
</evidence>
<dbReference type="AlphaFoldDB" id="A0A4Y2NGW3"/>
<keyword evidence="3" id="KW-1185">Reference proteome</keyword>
<accession>A0A4Y2NGW3</accession>
<evidence type="ECO:0000313" key="3">
    <source>
        <dbReference type="Proteomes" id="UP000499080"/>
    </source>
</evidence>
<proteinExistence type="predicted"/>
<feature type="region of interest" description="Disordered" evidence="1">
    <location>
        <begin position="70"/>
        <end position="89"/>
    </location>
</feature>
<dbReference type="EMBL" id="BGPR01008997">
    <property type="protein sequence ID" value="GBN37317.1"/>
    <property type="molecule type" value="Genomic_DNA"/>
</dbReference>
<reference evidence="2 3" key="1">
    <citation type="journal article" date="2019" name="Sci. Rep.">
        <title>Orb-weaving spider Araneus ventricosus genome elucidates the spidroin gene catalogue.</title>
        <authorList>
            <person name="Kono N."/>
            <person name="Nakamura H."/>
            <person name="Ohtoshi R."/>
            <person name="Moran D.A.P."/>
            <person name="Shinohara A."/>
            <person name="Yoshida Y."/>
            <person name="Fujiwara M."/>
            <person name="Mori M."/>
            <person name="Tomita M."/>
            <person name="Arakawa K."/>
        </authorList>
    </citation>
    <scope>NUCLEOTIDE SEQUENCE [LARGE SCALE GENOMIC DNA]</scope>
</reference>
<gene>
    <name evidence="2" type="ORF">AVEN_267667_1</name>
</gene>
<comment type="caution">
    <text evidence="2">The sequence shown here is derived from an EMBL/GenBank/DDBJ whole genome shotgun (WGS) entry which is preliminary data.</text>
</comment>
<protein>
    <submittedName>
        <fullName evidence="2">Uncharacterized protein</fullName>
    </submittedName>
</protein>